<keyword evidence="3" id="KW-1185">Reference proteome</keyword>
<dbReference type="GO" id="GO:0003690">
    <property type="term" value="F:double-stranded DNA binding"/>
    <property type="evidence" value="ECO:0007669"/>
    <property type="project" value="InterPro"/>
</dbReference>
<dbReference type="RefSeq" id="WP_073150817.1">
    <property type="nucleotide sequence ID" value="NZ_FRAG01000035.1"/>
</dbReference>
<sequence length="69" mass="7464">MDKKIKAPDLKDLLDRTNNDLGKEIGLNNNEIGVKVTDKGDLATRIVGGYVGGQMTKNIVEKGKDSSSF</sequence>
<organism evidence="2 3">
    <name type="scientific">Paramaledivibacter caminithermalis (strain DSM 15212 / CIP 107654 / DViRD3)</name>
    <name type="common">Clostridium caminithermale</name>
    <dbReference type="NCBI Taxonomy" id="1121301"/>
    <lineage>
        <taxon>Bacteria</taxon>
        <taxon>Bacillati</taxon>
        <taxon>Bacillota</taxon>
        <taxon>Clostridia</taxon>
        <taxon>Peptostreptococcales</taxon>
        <taxon>Caminicellaceae</taxon>
        <taxon>Paramaledivibacter</taxon>
    </lineage>
</organism>
<gene>
    <name evidence="2" type="ORF">SAMN02745912_02610</name>
</gene>
<evidence type="ECO:0000313" key="2">
    <source>
        <dbReference type="EMBL" id="SHK20542.1"/>
    </source>
</evidence>
<proteinExistence type="predicted"/>
<dbReference type="Pfam" id="PF00269">
    <property type="entry name" value="SASP"/>
    <property type="match status" value="1"/>
</dbReference>
<comment type="function">
    <text evidence="1">SASP are bound to spore DNA. They are double-stranded DNA-binding proteins that cause DNA to change to an a-like conformation. They protect the DNA backbone from chemical and enzymatic cleavage and are thus involved in dormant spore's high resistance to UV light.</text>
</comment>
<dbReference type="Gene3D" id="6.10.10.80">
    <property type="entry name" value="Small, acid-soluble spore protein, alpha/beta type-like"/>
    <property type="match status" value="1"/>
</dbReference>
<protein>
    <submittedName>
        <fullName evidence="2">Small, acid-soluble spore protein, alpha/beta type</fullName>
    </submittedName>
</protein>
<evidence type="ECO:0000256" key="1">
    <source>
        <dbReference type="ARBA" id="ARBA00003863"/>
    </source>
</evidence>
<dbReference type="InterPro" id="IPR038300">
    <property type="entry name" value="SASP_sf_alpha/beta"/>
</dbReference>
<reference evidence="2 3" key="1">
    <citation type="submission" date="2016-11" db="EMBL/GenBank/DDBJ databases">
        <authorList>
            <person name="Jaros S."/>
            <person name="Januszkiewicz K."/>
            <person name="Wedrychowicz H."/>
        </authorList>
    </citation>
    <scope>NUCLEOTIDE SEQUENCE [LARGE SCALE GENOMIC DNA]</scope>
    <source>
        <strain evidence="2 3">DSM 15212</strain>
    </source>
</reference>
<dbReference type="AlphaFoldDB" id="A0A1M6QJY5"/>
<name>A0A1M6QJY5_PARC5</name>
<dbReference type="Proteomes" id="UP000184465">
    <property type="component" value="Unassembled WGS sequence"/>
</dbReference>
<dbReference type="InterPro" id="IPR001448">
    <property type="entry name" value="SASP_alpha/beta-type"/>
</dbReference>
<dbReference type="OrthoDB" id="9892853at2"/>
<dbReference type="GO" id="GO:0006265">
    <property type="term" value="P:DNA topological change"/>
    <property type="evidence" value="ECO:0007669"/>
    <property type="project" value="InterPro"/>
</dbReference>
<evidence type="ECO:0000313" key="3">
    <source>
        <dbReference type="Proteomes" id="UP000184465"/>
    </source>
</evidence>
<dbReference type="EMBL" id="FRAG01000035">
    <property type="protein sequence ID" value="SHK20542.1"/>
    <property type="molecule type" value="Genomic_DNA"/>
</dbReference>
<accession>A0A1M6QJY5</accession>